<sequence>MTLTSRLYTPWHSSNLTAPSYTPILPGFLGGPIATLTTTFILVLLAAIVSANPKTPKTNGKPIPLLNPKRWFELSTLRARREYDTNSWNMTLKGMEKYRGGPFRLLTTELEGTQVVVLPPRYAEEIKSDERLNFPLLKVKGMHGILPGFQTIKMLGQDNRIIQMVTQQDLTRSLPRLTSALSSECAAALKDAVGDGEEWHDVVVRSGVSLPLVARLSTLVFMGSESCYDREWIDIAIGFTVTIMLANMTLQAYPRWLRPLANHVIPQCRLLRAQERRAREIIDEKLAARRAFKENEANLGSGSEAQPSNALDWFQSQHQRLGGEYNPTLTQLMLSFAAIHTTADLLTQVILDLAVHRDLMEPLRREILEALDGKPIDKAAMQKMKLLDSVMKESQRMKPMQIAFMERIVLEDVTLSGNIELKRGTATMIMPRLRDATLYEKPDEYDGYRFYRQRQQSGREKAGQLVAATADFPAFGYGHHACPGRFFAAHEVMIAVCHLLLKYDWKVADGAEEPRWRAHGNGLECDGLAKIAIRRDTGEEVTL</sequence>
<dbReference type="PRINTS" id="PR00465">
    <property type="entry name" value="EP450IV"/>
</dbReference>
<comment type="cofactor">
    <cofactor evidence="1">
        <name>heme</name>
        <dbReference type="ChEBI" id="CHEBI:30413"/>
    </cofactor>
</comment>
<feature type="transmembrane region" description="Helical" evidence="9">
    <location>
        <begin position="24"/>
        <end position="49"/>
    </location>
</feature>
<dbReference type="PANTHER" id="PTHR46206:SF2">
    <property type="entry name" value="CYTOCHROME P450 MONOOXYGENASE AUSG-RELATED"/>
    <property type="match status" value="1"/>
</dbReference>
<keyword evidence="6 8" id="KW-0408">Iron</keyword>
<evidence type="ECO:0000256" key="5">
    <source>
        <dbReference type="ARBA" id="ARBA00023002"/>
    </source>
</evidence>
<reference evidence="10 11" key="1">
    <citation type="submission" date="2024-02" db="EMBL/GenBank/DDBJ databases">
        <title>De novo assembly and annotation of 12 fungi associated with fruit tree decline syndrome in Ontario, Canada.</title>
        <authorList>
            <person name="Sulman M."/>
            <person name="Ellouze W."/>
            <person name="Ilyukhin E."/>
        </authorList>
    </citation>
    <scope>NUCLEOTIDE SEQUENCE [LARGE SCALE GENOMIC DNA]</scope>
    <source>
        <strain evidence="10 11">M169</strain>
    </source>
</reference>
<dbReference type="InterPro" id="IPR036396">
    <property type="entry name" value="Cyt_P450_sf"/>
</dbReference>
<name>A0ABR1P0H3_DIAER</name>
<dbReference type="PANTHER" id="PTHR46206">
    <property type="entry name" value="CYTOCHROME P450"/>
    <property type="match status" value="1"/>
</dbReference>
<proteinExistence type="inferred from homology"/>
<evidence type="ECO:0000313" key="10">
    <source>
        <dbReference type="EMBL" id="KAK7722778.1"/>
    </source>
</evidence>
<keyword evidence="7 8" id="KW-0503">Monooxygenase</keyword>
<evidence type="ECO:0000256" key="7">
    <source>
        <dbReference type="ARBA" id="ARBA00023033"/>
    </source>
</evidence>
<evidence type="ECO:0000256" key="9">
    <source>
        <dbReference type="SAM" id="Phobius"/>
    </source>
</evidence>
<keyword evidence="9" id="KW-0812">Transmembrane</keyword>
<keyword evidence="11" id="KW-1185">Reference proteome</keyword>
<keyword evidence="4 8" id="KW-0479">Metal-binding</keyword>
<dbReference type="CDD" id="cd11041">
    <property type="entry name" value="CYP503A1-like"/>
    <property type="match status" value="1"/>
</dbReference>
<dbReference type="Pfam" id="PF00067">
    <property type="entry name" value="p450"/>
    <property type="match status" value="1"/>
</dbReference>
<evidence type="ECO:0000256" key="6">
    <source>
        <dbReference type="ARBA" id="ARBA00023004"/>
    </source>
</evidence>
<evidence type="ECO:0000256" key="2">
    <source>
        <dbReference type="ARBA" id="ARBA00010617"/>
    </source>
</evidence>
<dbReference type="InterPro" id="IPR017972">
    <property type="entry name" value="Cyt_P450_CS"/>
</dbReference>
<accession>A0ABR1P0H3</accession>
<keyword evidence="3 8" id="KW-0349">Heme</keyword>
<dbReference type="InterPro" id="IPR001128">
    <property type="entry name" value="Cyt_P450"/>
</dbReference>
<comment type="similarity">
    <text evidence="2 8">Belongs to the cytochrome P450 family.</text>
</comment>
<keyword evidence="9" id="KW-1133">Transmembrane helix</keyword>
<keyword evidence="5 8" id="KW-0560">Oxidoreductase</keyword>
<dbReference type="Proteomes" id="UP001430848">
    <property type="component" value="Unassembled WGS sequence"/>
</dbReference>
<dbReference type="EMBL" id="JAKNSF020000065">
    <property type="protein sequence ID" value="KAK7722778.1"/>
    <property type="molecule type" value="Genomic_DNA"/>
</dbReference>
<evidence type="ECO:0008006" key="12">
    <source>
        <dbReference type="Google" id="ProtNLM"/>
    </source>
</evidence>
<evidence type="ECO:0000256" key="4">
    <source>
        <dbReference type="ARBA" id="ARBA00022723"/>
    </source>
</evidence>
<evidence type="ECO:0000256" key="1">
    <source>
        <dbReference type="ARBA" id="ARBA00001971"/>
    </source>
</evidence>
<dbReference type="SUPFAM" id="SSF48264">
    <property type="entry name" value="Cytochrome P450"/>
    <property type="match status" value="1"/>
</dbReference>
<gene>
    <name evidence="10" type="ORF">SLS63_009173</name>
</gene>
<evidence type="ECO:0000256" key="3">
    <source>
        <dbReference type="ARBA" id="ARBA00022617"/>
    </source>
</evidence>
<evidence type="ECO:0000313" key="11">
    <source>
        <dbReference type="Proteomes" id="UP001430848"/>
    </source>
</evidence>
<protein>
    <recommendedName>
        <fullName evidence="12">Cytochrome P450</fullName>
    </recommendedName>
</protein>
<keyword evidence="9" id="KW-0472">Membrane</keyword>
<evidence type="ECO:0000256" key="8">
    <source>
        <dbReference type="RuleBase" id="RU000461"/>
    </source>
</evidence>
<comment type="caution">
    <text evidence="10">The sequence shown here is derived from an EMBL/GenBank/DDBJ whole genome shotgun (WGS) entry which is preliminary data.</text>
</comment>
<organism evidence="10 11">
    <name type="scientific">Diaporthe eres</name>
    <name type="common">Phomopsis oblonga</name>
    <dbReference type="NCBI Taxonomy" id="83184"/>
    <lineage>
        <taxon>Eukaryota</taxon>
        <taxon>Fungi</taxon>
        <taxon>Dikarya</taxon>
        <taxon>Ascomycota</taxon>
        <taxon>Pezizomycotina</taxon>
        <taxon>Sordariomycetes</taxon>
        <taxon>Sordariomycetidae</taxon>
        <taxon>Diaporthales</taxon>
        <taxon>Diaporthaceae</taxon>
        <taxon>Diaporthe</taxon>
        <taxon>Diaporthe eres species complex</taxon>
    </lineage>
</organism>
<dbReference type="PROSITE" id="PS00086">
    <property type="entry name" value="CYTOCHROME_P450"/>
    <property type="match status" value="1"/>
</dbReference>
<dbReference type="InterPro" id="IPR002403">
    <property type="entry name" value="Cyt_P450_E_grp-IV"/>
</dbReference>
<dbReference type="Gene3D" id="1.10.630.10">
    <property type="entry name" value="Cytochrome P450"/>
    <property type="match status" value="1"/>
</dbReference>